<feature type="compositionally biased region" description="Low complexity" evidence="2">
    <location>
        <begin position="244"/>
        <end position="261"/>
    </location>
</feature>
<protein>
    <submittedName>
        <fullName evidence="3">Uncharacterized protein</fullName>
    </submittedName>
</protein>
<feature type="compositionally biased region" description="Basic and acidic residues" evidence="2">
    <location>
        <begin position="231"/>
        <end position="240"/>
    </location>
</feature>
<keyword evidence="4" id="KW-1185">Reference proteome</keyword>
<dbReference type="SUPFAM" id="SSF56815">
    <property type="entry name" value="Sec1/munc18-like (SM) proteins"/>
    <property type="match status" value="1"/>
</dbReference>
<dbReference type="PANTHER" id="PTHR11679">
    <property type="entry name" value="VESICLE PROTEIN SORTING-ASSOCIATED"/>
    <property type="match status" value="1"/>
</dbReference>
<dbReference type="Gene3D" id="3.40.50.1910">
    <property type="match status" value="1"/>
</dbReference>
<name>M1V690_CYAM1</name>
<dbReference type="OrthoDB" id="10262287at2759"/>
<dbReference type="InterPro" id="IPR036045">
    <property type="entry name" value="Sec1-like_sf"/>
</dbReference>
<feature type="region of interest" description="Disordered" evidence="2">
    <location>
        <begin position="847"/>
        <end position="873"/>
    </location>
</feature>
<dbReference type="InterPro" id="IPR001619">
    <property type="entry name" value="Sec1-like"/>
</dbReference>
<dbReference type="GeneID" id="16992101"/>
<evidence type="ECO:0000313" key="3">
    <source>
        <dbReference type="EMBL" id="BAM78734.1"/>
    </source>
</evidence>
<dbReference type="HOGENOM" id="CLU_312941_0_0_1"/>
<sequence length="937" mass="103216">MDAALGALPPGRTGRVLLLDPAATDTFSLYAETIPAWPAAWHVSYCAVLGKRPSSWSVPTDYHANRNGLQIAALLHASNARAVTWLLEWLEDIGAKAAAPPLLSHKPAAHHQREAAYGQMPAAAQTAQPQHRVVFTPWISESALRRLAKAGWLKNCSIGLLEPRFHRVSPTLLTLGWVSLTSLSHAFTYQCDYAQALVRALGSLGYAWEEIRALGSFSEKVAEQLASEYVDQHHTERPLEARSAPETCTESEAATATATAGTDAATITCTAHVADTSPTDSTPDSMRDVSRVSATAWQHPRVTRSTLHSYTAASNEVAPDHPYRSVRSSLRHDIGDLLTPRDGVLEPWQLLGHGSLADTTGHHSAHGQDAVDASTKRTAACFRLPDPALRHNGTATACEQQPRGRLVLLDRWLDPITPLLTPITVEGLAYEIYREPFWKRWQSTELQSGTAFQQQLQEHAKRIRSDLHAAALAEASTPAATETTSFRQRVQTICRAPFFEATAKIGEWARQLKRFSETRPDPKEASMDEMTAYVRALRHNQAEQAVVSALLHIVERLSAETFDQAYFRELLSLERDLLTGEAERRSASESVAARLERLLAAVAAAPADSWLADTAVFWRLVLLHGLCTGSDELLDRYPSLLHTAVCCYGLQQLRLDWQALCESDLLAPLTRRLQGLRHGAGFLAASNFDWPLLREVLELTAVEPSVMDAYAGYLPLSAALAVVACDGKRSSRHSAMSPAREPRSKPPGQSADVMERHDEDSNPHVKSVEHQLSDMNATSRMDASLGRSSRSENEASMRHELQTLEADRSLLILRQTPNILRPVRPRGWHHSAFAELCQRALRCRSRPLQRRIPQTPRQRASRSPPSTQSPTPATTECIVVLGGCSPVEAHCIASTVARCRGNACAVQVLSTGLFSSREWLIAAIHDHDRPSWMHPEP</sequence>
<dbReference type="Gramene" id="CMA010CT">
    <property type="protein sequence ID" value="CMA010CT"/>
    <property type="gene ID" value="CMA010C"/>
</dbReference>
<dbReference type="RefSeq" id="XP_005535020.1">
    <property type="nucleotide sequence ID" value="XM_005534963.1"/>
</dbReference>
<accession>M1V690</accession>
<feature type="compositionally biased region" description="Low complexity" evidence="2">
    <location>
        <begin position="853"/>
        <end position="873"/>
    </location>
</feature>
<evidence type="ECO:0000256" key="2">
    <source>
        <dbReference type="SAM" id="MobiDB-lite"/>
    </source>
</evidence>
<dbReference type="InterPro" id="IPR027482">
    <property type="entry name" value="Sec1-like_dom2"/>
</dbReference>
<reference evidence="3 4" key="1">
    <citation type="journal article" date="2004" name="Nature">
        <title>Genome sequence of the ultrasmall unicellular red alga Cyanidioschyzon merolae 10D.</title>
        <authorList>
            <person name="Matsuzaki M."/>
            <person name="Misumi O."/>
            <person name="Shin-i T."/>
            <person name="Maruyama S."/>
            <person name="Takahara M."/>
            <person name="Miyagishima S."/>
            <person name="Mori T."/>
            <person name="Nishida K."/>
            <person name="Yagisawa F."/>
            <person name="Nishida K."/>
            <person name="Yoshida Y."/>
            <person name="Nishimura Y."/>
            <person name="Nakao S."/>
            <person name="Kobayashi T."/>
            <person name="Momoyama Y."/>
            <person name="Higashiyama T."/>
            <person name="Minoda A."/>
            <person name="Sano M."/>
            <person name="Nomoto H."/>
            <person name="Oishi K."/>
            <person name="Hayashi H."/>
            <person name="Ohta F."/>
            <person name="Nishizaka S."/>
            <person name="Haga S."/>
            <person name="Miura S."/>
            <person name="Morishita T."/>
            <person name="Kabeya Y."/>
            <person name="Terasawa K."/>
            <person name="Suzuki Y."/>
            <person name="Ishii Y."/>
            <person name="Asakawa S."/>
            <person name="Takano H."/>
            <person name="Ohta N."/>
            <person name="Kuroiwa H."/>
            <person name="Tanaka K."/>
            <person name="Shimizu N."/>
            <person name="Sugano S."/>
            <person name="Sato N."/>
            <person name="Nozaki H."/>
            <person name="Ogasawara N."/>
            <person name="Kohara Y."/>
            <person name="Kuroiwa T."/>
        </authorList>
    </citation>
    <scope>NUCLEOTIDE SEQUENCE [LARGE SCALE GENOMIC DNA]</scope>
    <source>
        <strain evidence="3 4">10D</strain>
    </source>
</reference>
<reference evidence="3 4" key="2">
    <citation type="journal article" date="2007" name="BMC Biol.">
        <title>A 100%-complete sequence reveals unusually simple genomic features in the hot-spring red alga Cyanidioschyzon merolae.</title>
        <authorList>
            <person name="Nozaki H."/>
            <person name="Takano H."/>
            <person name="Misumi O."/>
            <person name="Terasawa K."/>
            <person name="Matsuzaki M."/>
            <person name="Maruyama S."/>
            <person name="Nishida K."/>
            <person name="Yagisawa F."/>
            <person name="Yoshida Y."/>
            <person name="Fujiwara T."/>
            <person name="Takio S."/>
            <person name="Tamura K."/>
            <person name="Chung S.J."/>
            <person name="Nakamura S."/>
            <person name="Kuroiwa H."/>
            <person name="Tanaka K."/>
            <person name="Sato N."/>
            <person name="Kuroiwa T."/>
        </authorList>
    </citation>
    <scope>NUCLEOTIDE SEQUENCE [LARGE SCALE GENOMIC DNA]</scope>
    <source>
        <strain evidence="3 4">10D</strain>
    </source>
</reference>
<evidence type="ECO:0000313" key="4">
    <source>
        <dbReference type="Proteomes" id="UP000007014"/>
    </source>
</evidence>
<feature type="compositionally biased region" description="Basic and acidic residues" evidence="2">
    <location>
        <begin position="789"/>
        <end position="798"/>
    </location>
</feature>
<dbReference type="Pfam" id="PF00995">
    <property type="entry name" value="Sec1"/>
    <property type="match status" value="1"/>
</dbReference>
<dbReference type="Proteomes" id="UP000007014">
    <property type="component" value="Chromosome 1"/>
</dbReference>
<feature type="compositionally biased region" description="Basic and acidic residues" evidence="2">
    <location>
        <begin position="753"/>
        <end position="772"/>
    </location>
</feature>
<organism evidence="3 4">
    <name type="scientific">Cyanidioschyzon merolae (strain NIES-3377 / 10D)</name>
    <name type="common">Unicellular red alga</name>
    <dbReference type="NCBI Taxonomy" id="280699"/>
    <lineage>
        <taxon>Eukaryota</taxon>
        <taxon>Rhodophyta</taxon>
        <taxon>Bangiophyceae</taxon>
        <taxon>Cyanidiales</taxon>
        <taxon>Cyanidiaceae</taxon>
        <taxon>Cyanidioschyzon</taxon>
    </lineage>
</organism>
<dbReference type="KEGG" id="cme:CYME_CMA010C"/>
<proteinExistence type="inferred from homology"/>
<evidence type="ECO:0000256" key="1">
    <source>
        <dbReference type="ARBA" id="ARBA00009884"/>
    </source>
</evidence>
<comment type="similarity">
    <text evidence="1">Belongs to the STXBP/unc-18/SEC1 family.</text>
</comment>
<dbReference type="AlphaFoldDB" id="M1V690"/>
<gene>
    <name evidence="3" type="ORF">CYME_CMA010C</name>
</gene>
<dbReference type="EMBL" id="AP006483">
    <property type="protein sequence ID" value="BAM78734.1"/>
    <property type="molecule type" value="Genomic_DNA"/>
</dbReference>
<dbReference type="GO" id="GO:0016192">
    <property type="term" value="P:vesicle-mediated transport"/>
    <property type="evidence" value="ECO:0007669"/>
    <property type="project" value="InterPro"/>
</dbReference>
<feature type="region of interest" description="Disordered" evidence="2">
    <location>
        <begin position="731"/>
        <end position="798"/>
    </location>
</feature>
<feature type="region of interest" description="Disordered" evidence="2">
    <location>
        <begin position="231"/>
        <end position="261"/>
    </location>
</feature>